<reference evidence="2 3" key="1">
    <citation type="submission" date="2018-04" db="EMBL/GenBank/DDBJ databases">
        <title>Genome sequencing of Flavobacterium sp. HYN0059.</title>
        <authorList>
            <person name="Yi H."/>
            <person name="Baek C."/>
        </authorList>
    </citation>
    <scope>NUCLEOTIDE SEQUENCE [LARGE SCALE GENOMIC DNA]</scope>
    <source>
        <strain evidence="2 3">HYN0059</strain>
    </source>
</reference>
<sequence>MKESQFFHFLILFSFGICLVAIVNIVSSYYYKKKQVRLLGLIGNNYVFKKEKIKCEVYKSGAKKAGYRFNRCDLYILDGAIVITGYIIF</sequence>
<protein>
    <submittedName>
        <fullName evidence="2">Uncharacterized protein</fullName>
    </submittedName>
</protein>
<organism evidence="2 3">
    <name type="scientific">Flavobacterium album</name>
    <dbReference type="NCBI Taxonomy" id="2175091"/>
    <lineage>
        <taxon>Bacteria</taxon>
        <taxon>Pseudomonadati</taxon>
        <taxon>Bacteroidota</taxon>
        <taxon>Flavobacteriia</taxon>
        <taxon>Flavobacteriales</taxon>
        <taxon>Flavobacteriaceae</taxon>
        <taxon>Flavobacterium</taxon>
    </lineage>
</organism>
<keyword evidence="1" id="KW-1133">Transmembrane helix</keyword>
<name>A0A2S1R0X4_9FLAO</name>
<keyword evidence="3" id="KW-1185">Reference proteome</keyword>
<dbReference type="Proteomes" id="UP000244929">
    <property type="component" value="Chromosome"/>
</dbReference>
<dbReference type="EMBL" id="CP029186">
    <property type="protein sequence ID" value="AWH86229.1"/>
    <property type="molecule type" value="Genomic_DNA"/>
</dbReference>
<evidence type="ECO:0000313" key="3">
    <source>
        <dbReference type="Proteomes" id="UP000244929"/>
    </source>
</evidence>
<feature type="transmembrane region" description="Helical" evidence="1">
    <location>
        <begin position="6"/>
        <end position="31"/>
    </location>
</feature>
<evidence type="ECO:0000313" key="2">
    <source>
        <dbReference type="EMBL" id="AWH86229.1"/>
    </source>
</evidence>
<dbReference type="KEGG" id="falb:HYN59_14415"/>
<accession>A0A2S1R0X4</accession>
<evidence type="ECO:0000256" key="1">
    <source>
        <dbReference type="SAM" id="Phobius"/>
    </source>
</evidence>
<gene>
    <name evidence="2" type="ORF">HYN59_14415</name>
</gene>
<dbReference type="AlphaFoldDB" id="A0A2S1R0X4"/>
<proteinExistence type="predicted"/>
<keyword evidence="1" id="KW-0472">Membrane</keyword>
<keyword evidence="1" id="KW-0812">Transmembrane</keyword>